<sequence length="282" mass="31298">MSLSQVRDKLDEVDDKLHALLMERADLIEHIVAAKAEQGSMHAVFRPSREADIMRRLVENHRGVLPIMSLEHIWREIISSLTNAQTTYRVHLDGSADRLAMSELTRFYFGYAIEQQREIDPSAVLAAVDYSQVDLGVIGLEERAETPWWRGMGARDDGTNGPSIIARLPFLVVQDRPADLPAVVVAAQTAETEKPDICVYDVRWTGTIPGSLMHKGIEVLSFYRSFEGVDALLAVPGNISEQELATFFEAAEATPDKLRYVGGYPAPLDLDDEFDSEADAVG</sequence>
<dbReference type="InterPro" id="IPR002701">
    <property type="entry name" value="CM_II_prokaryot"/>
</dbReference>
<organism evidence="3 4">
    <name type="scientific">Pseudovibrio ascidiaceicola</name>
    <dbReference type="NCBI Taxonomy" id="285279"/>
    <lineage>
        <taxon>Bacteria</taxon>
        <taxon>Pseudomonadati</taxon>
        <taxon>Pseudomonadota</taxon>
        <taxon>Alphaproteobacteria</taxon>
        <taxon>Hyphomicrobiales</taxon>
        <taxon>Stappiaceae</taxon>
        <taxon>Pseudovibrio</taxon>
    </lineage>
</organism>
<dbReference type="InterPro" id="IPR036979">
    <property type="entry name" value="CM_dom_sf"/>
</dbReference>
<evidence type="ECO:0000256" key="1">
    <source>
        <dbReference type="ARBA" id="ARBA00012404"/>
    </source>
</evidence>
<dbReference type="SUPFAM" id="SSF48600">
    <property type="entry name" value="Chorismate mutase II"/>
    <property type="match status" value="1"/>
</dbReference>
<proteinExistence type="predicted"/>
<keyword evidence="4" id="KW-1185">Reference proteome</keyword>
<dbReference type="Gene3D" id="1.20.59.10">
    <property type="entry name" value="Chorismate mutase"/>
    <property type="match status" value="1"/>
</dbReference>
<evidence type="ECO:0000259" key="2">
    <source>
        <dbReference type="PROSITE" id="PS51168"/>
    </source>
</evidence>
<dbReference type="RefSeq" id="WP_093516008.1">
    <property type="nucleotide sequence ID" value="NZ_FOSK01000001.1"/>
</dbReference>
<name>A0A1I3V476_9HYPH</name>
<comment type="caution">
    <text evidence="3">The sequence shown here is derived from an EMBL/GenBank/DDBJ whole genome shotgun (WGS) entry which is preliminary data.</text>
</comment>
<dbReference type="EMBL" id="FOSK01000001">
    <property type="protein sequence ID" value="SFJ88987.1"/>
    <property type="molecule type" value="Genomic_DNA"/>
</dbReference>
<dbReference type="EC" id="5.4.99.5" evidence="1"/>
<reference evidence="3 4" key="1">
    <citation type="submission" date="2016-10" db="EMBL/GenBank/DDBJ databases">
        <authorList>
            <person name="Varghese N."/>
            <person name="Submissions S."/>
        </authorList>
    </citation>
    <scope>NUCLEOTIDE SEQUENCE [LARGE SCALE GENOMIC DNA]</scope>
    <source>
        <strain evidence="3 4">DSM 16392</strain>
    </source>
</reference>
<protein>
    <recommendedName>
        <fullName evidence="1">chorismate mutase</fullName>
        <ecNumber evidence="1">5.4.99.5</ecNumber>
    </recommendedName>
</protein>
<feature type="domain" description="Chorismate mutase" evidence="2">
    <location>
        <begin position="1"/>
        <end position="89"/>
    </location>
</feature>
<dbReference type="Proteomes" id="UP000199598">
    <property type="component" value="Unassembled WGS sequence"/>
</dbReference>
<accession>A0A1I3V476</accession>
<evidence type="ECO:0000313" key="4">
    <source>
        <dbReference type="Proteomes" id="UP000199598"/>
    </source>
</evidence>
<dbReference type="InterPro" id="IPR036263">
    <property type="entry name" value="Chorismate_II_sf"/>
</dbReference>
<dbReference type="PROSITE" id="PS51168">
    <property type="entry name" value="CHORISMATE_MUT_2"/>
    <property type="match status" value="1"/>
</dbReference>
<dbReference type="Pfam" id="PF01817">
    <property type="entry name" value="CM_2"/>
    <property type="match status" value="1"/>
</dbReference>
<gene>
    <name evidence="3" type="ORF">SAMN04488518_101142</name>
</gene>
<evidence type="ECO:0000313" key="3">
    <source>
        <dbReference type="EMBL" id="SFJ88987.1"/>
    </source>
</evidence>
<dbReference type="SMART" id="SM00830">
    <property type="entry name" value="CM_2"/>
    <property type="match status" value="1"/>
</dbReference>